<accession>A0A3Q8SCU1</accession>
<evidence type="ECO:0000256" key="3">
    <source>
        <dbReference type="RuleBase" id="RU362076"/>
    </source>
</evidence>
<keyword evidence="5" id="KW-0969">Cilium</keyword>
<feature type="compositionally biased region" description="Polar residues" evidence="4">
    <location>
        <begin position="165"/>
        <end position="174"/>
    </location>
</feature>
<evidence type="ECO:0000313" key="5">
    <source>
        <dbReference type="EMBL" id="AZK47791.1"/>
    </source>
</evidence>
<feature type="region of interest" description="Disordered" evidence="4">
    <location>
        <begin position="1"/>
        <end position="24"/>
    </location>
</feature>
<proteinExistence type="inferred from homology"/>
<evidence type="ECO:0000313" key="6">
    <source>
        <dbReference type="Proteomes" id="UP000273145"/>
    </source>
</evidence>
<organism evidence="5 6">
    <name type="scientific">Paenibacillus lentus</name>
    <dbReference type="NCBI Taxonomy" id="1338368"/>
    <lineage>
        <taxon>Bacteria</taxon>
        <taxon>Bacillati</taxon>
        <taxon>Bacillota</taxon>
        <taxon>Bacilli</taxon>
        <taxon>Bacillales</taxon>
        <taxon>Paenibacillaceae</taxon>
        <taxon>Paenibacillus</taxon>
    </lineage>
</organism>
<evidence type="ECO:0000256" key="1">
    <source>
        <dbReference type="ARBA" id="ARBA00010577"/>
    </source>
</evidence>
<keyword evidence="5" id="KW-0966">Cell projection</keyword>
<evidence type="ECO:0000256" key="4">
    <source>
        <dbReference type="SAM" id="MobiDB-lite"/>
    </source>
</evidence>
<sequence>MSNFTSVSWPGYSSTNVTSKSKEDNQALGKDQFLKILITQLQNQDPMQPLQDKEFIAQMATFTSVEQLMNISKQLDVMNQSLGTVSGLIGKRVSWIQTEYTGEYDIKTGKRTVTTNGSGIVEGIVIRENVQYAKVGDKEIKLSDILEIDEVPEETTSGHTETSGIPTDSITGSGNEIPGAGAPNIFADNPTESSSGQSGTHNGSSDGAGTP</sequence>
<protein>
    <recommendedName>
        <fullName evidence="3">Basal-body rod modification protein FlgD</fullName>
    </recommendedName>
</protein>
<dbReference type="EMBL" id="CP034248">
    <property type="protein sequence ID" value="AZK47791.1"/>
    <property type="molecule type" value="Genomic_DNA"/>
</dbReference>
<gene>
    <name evidence="5" type="ORF">EIM92_17830</name>
</gene>
<feature type="compositionally biased region" description="Low complexity" evidence="4">
    <location>
        <begin position="154"/>
        <end position="164"/>
    </location>
</feature>
<dbReference type="Proteomes" id="UP000273145">
    <property type="component" value="Chromosome"/>
</dbReference>
<dbReference type="AlphaFoldDB" id="A0A3Q8SCU1"/>
<name>A0A3Q8SCU1_9BACL</name>
<comment type="function">
    <text evidence="3">Required for flagellar hook formation. May act as a scaffolding protein.</text>
</comment>
<feature type="compositionally biased region" description="Polar residues" evidence="4">
    <location>
        <begin position="190"/>
        <end position="211"/>
    </location>
</feature>
<evidence type="ECO:0000256" key="2">
    <source>
        <dbReference type="ARBA" id="ARBA00022795"/>
    </source>
</evidence>
<dbReference type="GO" id="GO:0044781">
    <property type="term" value="P:bacterial-type flagellum organization"/>
    <property type="evidence" value="ECO:0007669"/>
    <property type="project" value="UniProtKB-UniRule"/>
</dbReference>
<feature type="compositionally biased region" description="Polar residues" evidence="4">
    <location>
        <begin position="1"/>
        <end position="19"/>
    </location>
</feature>
<dbReference type="OrthoDB" id="280334at2"/>
<keyword evidence="5" id="KW-0282">Flagellum</keyword>
<reference evidence="5 6" key="1">
    <citation type="submission" date="2018-11" db="EMBL/GenBank/DDBJ databases">
        <title>Genome sequencing of Paenibacillus lentus DSM25539(T).</title>
        <authorList>
            <person name="Kook J.-K."/>
            <person name="Park S.-N."/>
            <person name="Lim Y.K."/>
        </authorList>
    </citation>
    <scope>NUCLEOTIDE SEQUENCE [LARGE SCALE GENOMIC DNA]</scope>
    <source>
        <strain evidence="5 6">DSM 25539</strain>
    </source>
</reference>
<keyword evidence="2 3" id="KW-1005">Bacterial flagellum biogenesis</keyword>
<keyword evidence="6" id="KW-1185">Reference proteome</keyword>
<feature type="region of interest" description="Disordered" evidence="4">
    <location>
        <begin position="151"/>
        <end position="211"/>
    </location>
</feature>
<dbReference type="RefSeq" id="WP_125083941.1">
    <property type="nucleotide sequence ID" value="NZ_CP034248.1"/>
</dbReference>
<dbReference type="InterPro" id="IPR005648">
    <property type="entry name" value="FlgD"/>
</dbReference>
<dbReference type="Pfam" id="PF03963">
    <property type="entry name" value="FlgD"/>
    <property type="match status" value="1"/>
</dbReference>
<comment type="similarity">
    <text evidence="1 3">Belongs to the FlgD family.</text>
</comment>
<dbReference type="KEGG" id="plen:EIM92_17830"/>